<reference evidence="12" key="1">
    <citation type="journal article" date="2019" name="Int. J. Syst. Evol. Microbiol.">
        <title>The Global Catalogue of Microorganisms (GCM) 10K type strain sequencing project: providing services to taxonomists for standard genome sequencing and annotation.</title>
        <authorList>
            <consortium name="The Broad Institute Genomics Platform"/>
            <consortium name="The Broad Institute Genome Sequencing Center for Infectious Disease"/>
            <person name="Wu L."/>
            <person name="Ma J."/>
        </authorList>
    </citation>
    <scope>NUCLEOTIDE SEQUENCE [LARGE SCALE GENOMIC DNA]</scope>
    <source>
        <strain evidence="12">CGMCC 1.15399</strain>
    </source>
</reference>
<organism evidence="11 12">
    <name type="scientific">Nonomuraea guangzhouensis</name>
    <dbReference type="NCBI Taxonomy" id="1291555"/>
    <lineage>
        <taxon>Bacteria</taxon>
        <taxon>Bacillati</taxon>
        <taxon>Actinomycetota</taxon>
        <taxon>Actinomycetes</taxon>
        <taxon>Streptosporangiales</taxon>
        <taxon>Streptosporangiaceae</taxon>
        <taxon>Nonomuraea</taxon>
    </lineage>
</organism>
<dbReference type="InterPro" id="IPR003439">
    <property type="entry name" value="ABC_transporter-like_ATP-bd"/>
</dbReference>
<gene>
    <name evidence="11" type="ORF">ACFSJ0_55445</name>
</gene>
<proteinExistence type="inferred from homology"/>
<evidence type="ECO:0000313" key="12">
    <source>
        <dbReference type="Proteomes" id="UP001597097"/>
    </source>
</evidence>
<keyword evidence="12" id="KW-1185">Reference proteome</keyword>
<dbReference type="EMBL" id="JBHUCM010000065">
    <property type="protein sequence ID" value="MFD1546318.1"/>
    <property type="molecule type" value="Genomic_DNA"/>
</dbReference>
<keyword evidence="2" id="KW-0813">Transport</keyword>
<comment type="caution">
    <text evidence="11">The sequence shown here is derived from an EMBL/GenBank/DDBJ whole genome shotgun (WGS) entry which is preliminary data.</text>
</comment>
<evidence type="ECO:0000256" key="4">
    <source>
        <dbReference type="ARBA" id="ARBA00022741"/>
    </source>
</evidence>
<dbReference type="PROSITE" id="PS00211">
    <property type="entry name" value="ABC_TRANSPORTER_1"/>
    <property type="match status" value="1"/>
</dbReference>
<evidence type="ECO:0000313" key="11">
    <source>
        <dbReference type="EMBL" id="MFD1546318.1"/>
    </source>
</evidence>
<evidence type="ECO:0000256" key="3">
    <source>
        <dbReference type="ARBA" id="ARBA00022475"/>
    </source>
</evidence>
<evidence type="ECO:0000256" key="6">
    <source>
        <dbReference type="ARBA" id="ARBA00022967"/>
    </source>
</evidence>
<keyword evidence="5 11" id="KW-0067">ATP-binding</keyword>
<keyword evidence="8" id="KW-0046">Antibiotic resistance</keyword>
<accession>A0ABW4GV29</accession>
<dbReference type="PANTHER" id="PTHR42711">
    <property type="entry name" value="ABC TRANSPORTER ATP-BINDING PROTEIN"/>
    <property type="match status" value="1"/>
</dbReference>
<dbReference type="PANTHER" id="PTHR42711:SF19">
    <property type="entry name" value="DOXORUBICIN RESISTANCE ATP-BINDING PROTEIN DRRA"/>
    <property type="match status" value="1"/>
</dbReference>
<evidence type="ECO:0000256" key="8">
    <source>
        <dbReference type="ARBA" id="ARBA00023251"/>
    </source>
</evidence>
<dbReference type="PROSITE" id="PS50893">
    <property type="entry name" value="ABC_TRANSPORTER_2"/>
    <property type="match status" value="1"/>
</dbReference>
<dbReference type="InterPro" id="IPR050763">
    <property type="entry name" value="ABC_transporter_ATP-binding"/>
</dbReference>
<dbReference type="RefSeq" id="WP_219539722.1">
    <property type="nucleotide sequence ID" value="NZ_JAHKRM010000072.1"/>
</dbReference>
<keyword evidence="4" id="KW-0547">Nucleotide-binding</keyword>
<evidence type="ECO:0000256" key="5">
    <source>
        <dbReference type="ARBA" id="ARBA00022840"/>
    </source>
</evidence>
<evidence type="ECO:0000256" key="2">
    <source>
        <dbReference type="ARBA" id="ARBA00022448"/>
    </source>
</evidence>
<name>A0ABW4GV29_9ACTN</name>
<keyword evidence="6" id="KW-1278">Translocase</keyword>
<dbReference type="SMART" id="SM00382">
    <property type="entry name" value="AAA"/>
    <property type="match status" value="1"/>
</dbReference>
<evidence type="ECO:0000256" key="9">
    <source>
        <dbReference type="ARBA" id="ARBA00049985"/>
    </source>
</evidence>
<dbReference type="Proteomes" id="UP001597097">
    <property type="component" value="Unassembled WGS sequence"/>
</dbReference>
<comment type="similarity">
    <text evidence="9">Belongs to the ABC transporter superfamily. Drug exporter-1 (DrugE1) (TC 3.A.1.105) family.</text>
</comment>
<keyword evidence="7" id="KW-0472">Membrane</keyword>
<feature type="domain" description="ABC transporter" evidence="10">
    <location>
        <begin position="6"/>
        <end position="236"/>
    </location>
</feature>
<dbReference type="NCBIfam" id="TIGR01188">
    <property type="entry name" value="drrA"/>
    <property type="match status" value="1"/>
</dbReference>
<sequence length="317" mass="33391">MNGGGIVVEGLTKRFGEVAALKGVDLDVPAGTVLGLLGPNGAGKTTIVRILSTLERPDSGRAVVAGHDVVRDPQSVRQVIAVVGQYATVDEGISGRENLYMLARLLGESPRRARARADEMLELFSLSAAGGRRAKDYSGGMRRRLDLAASLIGRPEILYLDEPSTGLDPRSRKELWDVIRTMTDDGMTLLLTTQHMEEAEVLADDVVVVGHGRVIARGTPKELRSKVGGQLLYVQTALGDLAEARAALVGAGLTPVAAPPDAPDASGENVLHMALARDGDLTAALRALAGANVTVSGFGTRTPSLDEVFLALTREDS</sequence>
<protein>
    <submittedName>
        <fullName evidence="11">ATP-binding cassette domain-containing protein</fullName>
    </submittedName>
</protein>
<dbReference type="InterPro" id="IPR003593">
    <property type="entry name" value="AAA+_ATPase"/>
</dbReference>
<dbReference type="InterPro" id="IPR005894">
    <property type="entry name" value="DrrA"/>
</dbReference>
<evidence type="ECO:0000256" key="7">
    <source>
        <dbReference type="ARBA" id="ARBA00023136"/>
    </source>
</evidence>
<dbReference type="GO" id="GO:0005524">
    <property type="term" value="F:ATP binding"/>
    <property type="evidence" value="ECO:0007669"/>
    <property type="project" value="UniProtKB-KW"/>
</dbReference>
<dbReference type="InterPro" id="IPR017871">
    <property type="entry name" value="ABC_transporter-like_CS"/>
</dbReference>
<keyword evidence="3" id="KW-1003">Cell membrane</keyword>
<dbReference type="Pfam" id="PF00005">
    <property type="entry name" value="ABC_tran"/>
    <property type="match status" value="1"/>
</dbReference>
<evidence type="ECO:0000256" key="1">
    <source>
        <dbReference type="ARBA" id="ARBA00004413"/>
    </source>
</evidence>
<evidence type="ECO:0000259" key="10">
    <source>
        <dbReference type="PROSITE" id="PS50893"/>
    </source>
</evidence>
<comment type="subcellular location">
    <subcellularLocation>
        <location evidence="1">Cell membrane</location>
        <topology evidence="1">Peripheral membrane protein</topology>
        <orientation evidence="1">Cytoplasmic side</orientation>
    </subcellularLocation>
</comment>